<organism evidence="2 3">
    <name type="scientific">Autumnicola patrickiae</name>
    <dbReference type="NCBI Taxonomy" id="3075591"/>
    <lineage>
        <taxon>Bacteria</taxon>
        <taxon>Pseudomonadati</taxon>
        <taxon>Bacteroidota</taxon>
        <taxon>Flavobacteriia</taxon>
        <taxon>Flavobacteriales</taxon>
        <taxon>Flavobacteriaceae</taxon>
        <taxon>Autumnicola</taxon>
    </lineage>
</organism>
<gene>
    <name evidence="2" type="ORF">RM549_04160</name>
</gene>
<proteinExistence type="predicted"/>
<accession>A0ABU3DZX1</accession>
<keyword evidence="1" id="KW-0472">Membrane</keyword>
<keyword evidence="3" id="KW-1185">Reference proteome</keyword>
<keyword evidence="1" id="KW-1133">Transmembrane helix</keyword>
<dbReference type="Proteomes" id="UP001261624">
    <property type="component" value="Unassembled WGS sequence"/>
</dbReference>
<name>A0ABU3DZX1_9FLAO</name>
<evidence type="ECO:0000313" key="2">
    <source>
        <dbReference type="EMBL" id="MDT0688964.1"/>
    </source>
</evidence>
<feature type="transmembrane region" description="Helical" evidence="1">
    <location>
        <begin position="6"/>
        <end position="23"/>
    </location>
</feature>
<keyword evidence="1" id="KW-0812">Transmembrane</keyword>
<dbReference type="EMBL" id="JAVRHM010000003">
    <property type="protein sequence ID" value="MDT0688964.1"/>
    <property type="molecule type" value="Genomic_DNA"/>
</dbReference>
<dbReference type="RefSeq" id="WP_311681849.1">
    <property type="nucleotide sequence ID" value="NZ_JAVRHM010000003.1"/>
</dbReference>
<sequence>MTYIYFLGALEILVVLVVAYSLLKKLKNEDKEKKSGRVSPISVRNFKFPFLGVRRSCKNPEHRAKTFF</sequence>
<reference evidence="2 3" key="1">
    <citation type="submission" date="2023-09" db="EMBL/GenBank/DDBJ databases">
        <authorList>
            <person name="Rey-Velasco X."/>
        </authorList>
    </citation>
    <scope>NUCLEOTIDE SEQUENCE [LARGE SCALE GENOMIC DNA]</scope>
    <source>
        <strain evidence="2 3">F188</strain>
    </source>
</reference>
<evidence type="ECO:0000313" key="3">
    <source>
        <dbReference type="Proteomes" id="UP001261624"/>
    </source>
</evidence>
<comment type="caution">
    <text evidence="2">The sequence shown here is derived from an EMBL/GenBank/DDBJ whole genome shotgun (WGS) entry which is preliminary data.</text>
</comment>
<evidence type="ECO:0000256" key="1">
    <source>
        <dbReference type="SAM" id="Phobius"/>
    </source>
</evidence>
<protein>
    <submittedName>
        <fullName evidence="2">Uncharacterized protein</fullName>
    </submittedName>
</protein>